<feature type="chain" id="PRO_5046398323" description="Common-antigen outer membrane protein" evidence="1">
    <location>
        <begin position="27"/>
        <end position="139"/>
    </location>
</feature>
<evidence type="ECO:0000256" key="1">
    <source>
        <dbReference type="SAM" id="SignalP"/>
    </source>
</evidence>
<gene>
    <name evidence="2" type="ORF">ACFOEN_13865</name>
</gene>
<dbReference type="EMBL" id="JBHRTI010000007">
    <property type="protein sequence ID" value="MFC3148713.1"/>
    <property type="molecule type" value="Genomic_DNA"/>
</dbReference>
<dbReference type="Proteomes" id="UP001595556">
    <property type="component" value="Unassembled WGS sequence"/>
</dbReference>
<organism evidence="2 3">
    <name type="scientific">Piscinibacterium candidicorallinum</name>
    <dbReference type="NCBI Taxonomy" id="1793872"/>
    <lineage>
        <taxon>Bacteria</taxon>
        <taxon>Pseudomonadati</taxon>
        <taxon>Pseudomonadota</taxon>
        <taxon>Betaproteobacteria</taxon>
        <taxon>Burkholderiales</taxon>
        <taxon>Piscinibacterium</taxon>
    </lineage>
</organism>
<proteinExistence type="predicted"/>
<accession>A0ABV7H470</accession>
<dbReference type="RefSeq" id="WP_377304897.1">
    <property type="nucleotide sequence ID" value="NZ_CP180191.1"/>
</dbReference>
<comment type="caution">
    <text evidence="2">The sequence shown here is derived from an EMBL/GenBank/DDBJ whole genome shotgun (WGS) entry which is preliminary data.</text>
</comment>
<protein>
    <recommendedName>
        <fullName evidence="4">Common-antigen outer membrane protein</fullName>
    </recommendedName>
</protein>
<feature type="signal peptide" evidence="1">
    <location>
        <begin position="1"/>
        <end position="26"/>
    </location>
</feature>
<evidence type="ECO:0000313" key="2">
    <source>
        <dbReference type="EMBL" id="MFC3148713.1"/>
    </source>
</evidence>
<evidence type="ECO:0008006" key="4">
    <source>
        <dbReference type="Google" id="ProtNLM"/>
    </source>
</evidence>
<keyword evidence="3" id="KW-1185">Reference proteome</keyword>
<evidence type="ECO:0000313" key="3">
    <source>
        <dbReference type="Proteomes" id="UP001595556"/>
    </source>
</evidence>
<keyword evidence="1" id="KW-0732">Signal</keyword>
<name>A0ABV7H470_9BURK</name>
<sequence>MNQSGLQRAACVLGALLCLAGCAAPAIEMPELKIPSMPWPSSPALLDPPSAEQRIEIAGTLSRLLNGSTVQLPDDTFAASAELTVLPPAQGTPGKSATARDLTKPAKFRLLSQRGKCLIEQVEGGKREPLPNVKCKAAK</sequence>
<reference evidence="3" key="1">
    <citation type="journal article" date="2019" name="Int. J. Syst. Evol. Microbiol.">
        <title>The Global Catalogue of Microorganisms (GCM) 10K type strain sequencing project: providing services to taxonomists for standard genome sequencing and annotation.</title>
        <authorList>
            <consortium name="The Broad Institute Genomics Platform"/>
            <consortium name="The Broad Institute Genome Sequencing Center for Infectious Disease"/>
            <person name="Wu L."/>
            <person name="Ma J."/>
        </authorList>
    </citation>
    <scope>NUCLEOTIDE SEQUENCE [LARGE SCALE GENOMIC DNA]</scope>
    <source>
        <strain evidence="3">KCTC 52168</strain>
    </source>
</reference>